<dbReference type="Pfam" id="PF13083">
    <property type="entry name" value="KH_KhpA-B"/>
    <property type="match status" value="1"/>
</dbReference>
<dbReference type="RefSeq" id="WP_146296165.1">
    <property type="nucleotide sequence ID" value="NZ_CP042326.1"/>
</dbReference>
<organism evidence="4 5">
    <name type="scientific">Euhalothece natronophila Z-M001</name>
    <dbReference type="NCBI Taxonomy" id="522448"/>
    <lineage>
        <taxon>Bacteria</taxon>
        <taxon>Bacillati</taxon>
        <taxon>Cyanobacteriota</taxon>
        <taxon>Cyanophyceae</taxon>
        <taxon>Oscillatoriophycideae</taxon>
        <taxon>Chroococcales</taxon>
        <taxon>Halothecacae</taxon>
        <taxon>Halothece cluster</taxon>
        <taxon>Euhalothece</taxon>
    </lineage>
</organism>
<dbReference type="AlphaFoldDB" id="A0A5B8NN83"/>
<accession>A0A5B8NN83</accession>
<dbReference type="OrthoDB" id="511849at2"/>
<dbReference type="PANTHER" id="PTHR34654:SF1">
    <property type="entry name" value="RNA-BINDING PROTEIN KHPA"/>
    <property type="match status" value="1"/>
</dbReference>
<dbReference type="KEGG" id="enn:FRE64_10950"/>
<name>A0A5B8NN83_9CHRO</name>
<evidence type="ECO:0000256" key="3">
    <source>
        <dbReference type="SAM" id="MobiDB-lite"/>
    </source>
</evidence>
<feature type="compositionally biased region" description="Basic and acidic residues" evidence="3">
    <location>
        <begin position="141"/>
        <end position="151"/>
    </location>
</feature>
<reference evidence="4" key="1">
    <citation type="submission" date="2019-08" db="EMBL/GenBank/DDBJ databases">
        <title>Carotenoids and Carotenoid Binding Proteins in the Halophilic Cyanobacterium Euhalothece sp. ZM00.</title>
        <authorList>
            <person name="Cho S.M."/>
            <person name="Song J.Y."/>
            <person name="Park Y.-I."/>
        </authorList>
    </citation>
    <scope>NUCLEOTIDE SEQUENCE [LARGE SCALE GENOMIC DNA]</scope>
    <source>
        <strain evidence="4">Z-M001</strain>
    </source>
</reference>
<dbReference type="PANTHER" id="PTHR34654">
    <property type="entry name" value="UPF0109 PROTEIN SCO5592"/>
    <property type="match status" value="1"/>
</dbReference>
<proteinExistence type="predicted"/>
<keyword evidence="5" id="KW-1185">Reference proteome</keyword>
<gene>
    <name evidence="4" type="ORF">FRE64_10950</name>
</gene>
<dbReference type="Proteomes" id="UP000318453">
    <property type="component" value="Chromosome"/>
</dbReference>
<dbReference type="InterPro" id="IPR020627">
    <property type="entry name" value="KhpA"/>
</dbReference>
<dbReference type="EMBL" id="CP042326">
    <property type="protein sequence ID" value="QDZ40427.1"/>
    <property type="molecule type" value="Genomic_DNA"/>
</dbReference>
<feature type="compositionally biased region" description="Basic and acidic residues" evidence="3">
    <location>
        <begin position="94"/>
        <end position="125"/>
    </location>
</feature>
<evidence type="ECO:0000313" key="5">
    <source>
        <dbReference type="Proteomes" id="UP000318453"/>
    </source>
</evidence>
<sequence length="151" mass="17266">MPNYVNDSLIDSNQPQYQELVKFLLTPLLDSPDNLRVDCESTNQNQRVWIRLALEKEEQGKVFGRGGRNLRAVRTILKTAAEAAQQSVYLDVYGEQKSRSDESQNGRNTERSEFSPKGKKEDNQGSKKRKPQKRSKPNLKRSSDRVSPKNS</sequence>
<feature type="region of interest" description="Disordered" evidence="3">
    <location>
        <begin position="88"/>
        <end position="151"/>
    </location>
</feature>
<keyword evidence="1" id="KW-0963">Cytoplasm</keyword>
<evidence type="ECO:0000313" key="4">
    <source>
        <dbReference type="EMBL" id="QDZ40427.1"/>
    </source>
</evidence>
<evidence type="ECO:0000256" key="1">
    <source>
        <dbReference type="ARBA" id="ARBA00022490"/>
    </source>
</evidence>
<keyword evidence="2" id="KW-0694">RNA-binding</keyword>
<evidence type="ECO:0000256" key="2">
    <source>
        <dbReference type="ARBA" id="ARBA00022884"/>
    </source>
</evidence>
<dbReference type="GO" id="GO:0003723">
    <property type="term" value="F:RNA binding"/>
    <property type="evidence" value="ECO:0007669"/>
    <property type="project" value="UniProtKB-KW"/>
</dbReference>
<feature type="compositionally biased region" description="Basic residues" evidence="3">
    <location>
        <begin position="126"/>
        <end position="139"/>
    </location>
</feature>
<protein>
    <submittedName>
        <fullName evidence="4">KH domain-containing protein</fullName>
    </submittedName>
</protein>